<name>A0ABS2ZD75_9BACL</name>
<sequence>MNKKWQKIIIGAVLLIGFVLYTQFEKNAEPVWVVNEKNFTVVDSLQDGMDLEYTKFDELERIDQFGFIKDSNKVIRLNEKYRTLQIEKVWHSQGQLYFLYSVDLKERDKDETDIPRLTVKKMKLHMKDGEEFIAPVHENSGNYSLSHEGFVYKHRLYRSLMIFPMPDQLEMENFNWEKLMNVNKIDLLQVDLADRSGLKSMDDIQLKVSSDNPHTKVIHSENINKSFTYDNREKAKLTAYEFLLYDQRLRIEIPDIDDRLVGFSGTYNDESYSQMWDLIGTEKDGFYLHFYDNPHRSHNQSTKRKISINASIHTSENFHTWTIPAEHVQKFNANTSEPVEVNQKVYDESDMSIVYNGVRMFDGSPKFSFTIKRMNDELLSGHHLTPERYTENVPEEHARSHKKNIISVTNAKKEELTNFEIFSEDSSDESTYYIAFYNQEDLERGEMNPVIIPEENLTVSLTDLTYSKPLPDPVTIQYELPKRIK</sequence>
<dbReference type="EMBL" id="JAFHKS010000043">
    <property type="protein sequence ID" value="MBN3545652.1"/>
    <property type="molecule type" value="Genomic_DNA"/>
</dbReference>
<dbReference type="RefSeq" id="WP_188402518.1">
    <property type="nucleotide sequence ID" value="NZ_BMCE01000002.1"/>
</dbReference>
<gene>
    <name evidence="1" type="ORF">JYA64_10135</name>
</gene>
<evidence type="ECO:0008006" key="3">
    <source>
        <dbReference type="Google" id="ProtNLM"/>
    </source>
</evidence>
<comment type="caution">
    <text evidence="1">The sequence shown here is derived from an EMBL/GenBank/DDBJ whole genome shotgun (WGS) entry which is preliminary data.</text>
</comment>
<organism evidence="1 2">
    <name type="scientific">Fictibacillus barbaricus</name>
    <dbReference type="NCBI Taxonomy" id="182136"/>
    <lineage>
        <taxon>Bacteria</taxon>
        <taxon>Bacillati</taxon>
        <taxon>Bacillota</taxon>
        <taxon>Bacilli</taxon>
        <taxon>Bacillales</taxon>
        <taxon>Fictibacillaceae</taxon>
        <taxon>Fictibacillus</taxon>
    </lineage>
</organism>
<proteinExistence type="predicted"/>
<accession>A0ABS2ZD75</accession>
<reference evidence="1 2" key="1">
    <citation type="submission" date="2021-01" db="EMBL/GenBank/DDBJ databases">
        <title>Genome Sequencing of Type Strains.</title>
        <authorList>
            <person name="Lemaire J.F."/>
            <person name="Inderbitzin P."/>
            <person name="Collins S.B."/>
            <person name="Wespe N."/>
            <person name="Knight-Connoni V."/>
        </authorList>
    </citation>
    <scope>NUCLEOTIDE SEQUENCE [LARGE SCALE GENOMIC DNA]</scope>
    <source>
        <strain evidence="1 2">DSM 14730</strain>
    </source>
</reference>
<dbReference type="Proteomes" id="UP001319060">
    <property type="component" value="Unassembled WGS sequence"/>
</dbReference>
<protein>
    <recommendedName>
        <fullName evidence="3">DUF4179 domain-containing protein</fullName>
    </recommendedName>
</protein>
<evidence type="ECO:0000313" key="1">
    <source>
        <dbReference type="EMBL" id="MBN3545652.1"/>
    </source>
</evidence>
<keyword evidence="2" id="KW-1185">Reference proteome</keyword>
<evidence type="ECO:0000313" key="2">
    <source>
        <dbReference type="Proteomes" id="UP001319060"/>
    </source>
</evidence>